<dbReference type="SUPFAM" id="SSF57845">
    <property type="entry name" value="B-box zinc-binding domain"/>
    <property type="match status" value="1"/>
</dbReference>
<keyword evidence="3" id="KW-0862">Zinc</keyword>
<dbReference type="InterPro" id="IPR011044">
    <property type="entry name" value="Quino_amine_DH_bsu"/>
</dbReference>
<dbReference type="InterPro" id="IPR027370">
    <property type="entry name" value="Znf-RING_euk"/>
</dbReference>
<name>A0ABQ9G1T7_TEGGR</name>
<dbReference type="Proteomes" id="UP001217089">
    <property type="component" value="Unassembled WGS sequence"/>
</dbReference>
<organism evidence="8 9">
    <name type="scientific">Tegillarca granosa</name>
    <name type="common">Malaysian cockle</name>
    <name type="synonym">Anadara granosa</name>
    <dbReference type="NCBI Taxonomy" id="220873"/>
    <lineage>
        <taxon>Eukaryota</taxon>
        <taxon>Metazoa</taxon>
        <taxon>Spiralia</taxon>
        <taxon>Lophotrochozoa</taxon>
        <taxon>Mollusca</taxon>
        <taxon>Bivalvia</taxon>
        <taxon>Autobranchia</taxon>
        <taxon>Pteriomorphia</taxon>
        <taxon>Arcoida</taxon>
        <taxon>Arcoidea</taxon>
        <taxon>Arcidae</taxon>
        <taxon>Tegillarca</taxon>
    </lineage>
</organism>
<keyword evidence="1" id="KW-0479">Metal-binding</keyword>
<dbReference type="Gene3D" id="3.30.40.10">
    <property type="entry name" value="Zinc/RING finger domain, C3HC4 (zinc finger)"/>
    <property type="match status" value="1"/>
</dbReference>
<protein>
    <submittedName>
        <fullName evidence="8">Uncharacterized protein</fullName>
    </submittedName>
</protein>
<proteinExistence type="predicted"/>
<dbReference type="PROSITE" id="PS50089">
    <property type="entry name" value="ZF_RING_2"/>
    <property type="match status" value="1"/>
</dbReference>
<evidence type="ECO:0000259" key="7">
    <source>
        <dbReference type="PROSITE" id="PS50119"/>
    </source>
</evidence>
<dbReference type="EMBL" id="JARBDR010000018">
    <property type="protein sequence ID" value="KAJ8322361.1"/>
    <property type="molecule type" value="Genomic_DNA"/>
</dbReference>
<evidence type="ECO:0000256" key="3">
    <source>
        <dbReference type="ARBA" id="ARBA00022833"/>
    </source>
</evidence>
<dbReference type="InterPro" id="IPR001841">
    <property type="entry name" value="Znf_RING"/>
</dbReference>
<feature type="domain" description="B box-type" evidence="7">
    <location>
        <begin position="151"/>
        <end position="201"/>
    </location>
</feature>
<dbReference type="Pfam" id="PF13445">
    <property type="entry name" value="zf-RING_UBOX"/>
    <property type="match status" value="1"/>
</dbReference>
<evidence type="ECO:0000256" key="5">
    <source>
        <dbReference type="SAM" id="Coils"/>
    </source>
</evidence>
<comment type="caution">
    <text evidence="8">The sequence shown here is derived from an EMBL/GenBank/DDBJ whole genome shotgun (WGS) entry which is preliminary data.</text>
</comment>
<evidence type="ECO:0000259" key="6">
    <source>
        <dbReference type="PROSITE" id="PS50089"/>
    </source>
</evidence>
<evidence type="ECO:0000256" key="1">
    <source>
        <dbReference type="ARBA" id="ARBA00022723"/>
    </source>
</evidence>
<dbReference type="InterPro" id="IPR000315">
    <property type="entry name" value="Znf_B-box"/>
</dbReference>
<keyword evidence="2 4" id="KW-0863">Zinc-finger</keyword>
<evidence type="ECO:0000313" key="8">
    <source>
        <dbReference type="EMBL" id="KAJ8322361.1"/>
    </source>
</evidence>
<feature type="domain" description="RING-type" evidence="6">
    <location>
        <begin position="67"/>
        <end position="112"/>
    </location>
</feature>
<dbReference type="SUPFAM" id="SSF57850">
    <property type="entry name" value="RING/U-box"/>
    <property type="match status" value="1"/>
</dbReference>
<evidence type="ECO:0000313" key="9">
    <source>
        <dbReference type="Proteomes" id="UP001217089"/>
    </source>
</evidence>
<dbReference type="SMART" id="SM00184">
    <property type="entry name" value="RING"/>
    <property type="match status" value="1"/>
</dbReference>
<keyword evidence="5" id="KW-0175">Coiled coil</keyword>
<dbReference type="Gene3D" id="3.30.160.60">
    <property type="entry name" value="Classic Zinc Finger"/>
    <property type="match status" value="1"/>
</dbReference>
<feature type="coiled-coil region" evidence="5">
    <location>
        <begin position="306"/>
        <end position="348"/>
    </location>
</feature>
<dbReference type="PANTHER" id="PTHR25462">
    <property type="entry name" value="BONUS, ISOFORM C-RELATED"/>
    <property type="match status" value="1"/>
</dbReference>
<accession>A0ABQ9G1T7</accession>
<reference evidence="8 9" key="1">
    <citation type="submission" date="2022-12" db="EMBL/GenBank/DDBJ databases">
        <title>Chromosome-level genome of Tegillarca granosa.</title>
        <authorList>
            <person name="Kim J."/>
        </authorList>
    </citation>
    <scope>NUCLEOTIDE SEQUENCE [LARGE SCALE GENOMIC DNA]</scope>
    <source>
        <strain evidence="8">Teg-2019</strain>
        <tissue evidence="8">Adductor muscle</tissue>
    </source>
</reference>
<dbReference type="InterPro" id="IPR013083">
    <property type="entry name" value="Znf_RING/FYVE/PHD"/>
</dbReference>
<evidence type="ECO:0000256" key="2">
    <source>
        <dbReference type="ARBA" id="ARBA00022771"/>
    </source>
</evidence>
<sequence length="675" mass="76005">MSIQFAIERQFDAIKSKCIHKVIYDATLSVESHSANWRRKQTKFSLELNNWCNRMASKLENDDLLTCPICFEQFASPKTLPCLHNFCLKSYITSHVSGKEQKTGQFPCPVCRQEVQISDSGLSSEQIVDKMPSNHFITALIDRSLASEDGQREKLCGPCKNDNRKIPAVTWCTICLEGMCQNCTSCHKWMKLSRSHTTLPISEVPEESLAMPLLEVDEPCLKHAGKVLEVYCLGHKEMCCVLCLATNHRECKHISTLEEMVSGSESLESVKDFGGYLTQVQQSTEQVRVKTENNIKSLDKRQSEISKKVSDVVQKAKDKLDQLKSDFLTNLQQKHKEQRTKLTERKERVEIFQSCVKKAETLLDAVSKQGTAKHLFVTKEKMKIQLQNQMESLTDHLQDVDEVDYKLKLDSAVLTVSESLTSVADLEITNKAGDLHVDVREIQVTLDRLCNKEPKTVDLQKIKATKVCNIGSGHYGGGTFLPDGRLVFCSVSQQALQACRTDGTQLFEIPLNDSPRDACVVSPCEIIVSFLIAKSLKRFEVKQDKFELKNSFRCKNYPEGLEASKDFILVGSTATVDMFTLDGNCIRTITQLSSDVVSKHSCTYVAYSMPGIVCFGDRNGVVSVSLYGRELSRLNSPEIKNVFGVAVDKYGCIYACGLDSSNKLLKRNRYRKYYL</sequence>
<dbReference type="SUPFAM" id="SSF50969">
    <property type="entry name" value="YVTN repeat-like/Quinoprotein amine dehydrogenase"/>
    <property type="match status" value="1"/>
</dbReference>
<dbReference type="CDD" id="cd19757">
    <property type="entry name" value="Bbox1"/>
    <property type="match status" value="1"/>
</dbReference>
<gene>
    <name evidence="8" type="ORF">KUTeg_000832</name>
</gene>
<dbReference type="PANTHER" id="PTHR25462:SF296">
    <property type="entry name" value="MEIOTIC P26, ISOFORM F"/>
    <property type="match status" value="1"/>
</dbReference>
<dbReference type="PROSITE" id="PS50119">
    <property type="entry name" value="ZF_BBOX"/>
    <property type="match status" value="1"/>
</dbReference>
<evidence type="ECO:0000256" key="4">
    <source>
        <dbReference type="PROSITE-ProRule" id="PRU00024"/>
    </source>
</evidence>
<keyword evidence="9" id="KW-1185">Reference proteome</keyword>
<dbReference type="InterPro" id="IPR047153">
    <property type="entry name" value="TRIM45/56/19-like"/>
</dbReference>